<protein>
    <submittedName>
        <fullName evidence="3">SIS domain-containing protein</fullName>
    </submittedName>
</protein>
<dbReference type="GO" id="GO:0006047">
    <property type="term" value="P:UDP-N-acetylglucosamine metabolic process"/>
    <property type="evidence" value="ECO:0007669"/>
    <property type="project" value="TreeGrafter"/>
</dbReference>
<proteinExistence type="predicted"/>
<dbReference type="Pfam" id="PF01380">
    <property type="entry name" value="SIS"/>
    <property type="match status" value="1"/>
</dbReference>
<dbReference type="EMBL" id="VUMD01000023">
    <property type="protein sequence ID" value="MSS38364.1"/>
    <property type="molecule type" value="Genomic_DNA"/>
</dbReference>
<reference evidence="3 4" key="1">
    <citation type="submission" date="2019-08" db="EMBL/GenBank/DDBJ databases">
        <title>In-depth cultivation of the pig gut microbiome towards novel bacterial diversity and tailored functional studies.</title>
        <authorList>
            <person name="Wylensek D."/>
            <person name="Hitch T.C.A."/>
            <person name="Clavel T."/>
        </authorList>
    </citation>
    <scope>NUCLEOTIDE SEQUENCE [LARGE SCALE GENOMIC DNA]</scope>
    <source>
        <strain evidence="3 4">WCA-389-WT-23D1</strain>
    </source>
</reference>
<keyword evidence="4" id="KW-1185">Reference proteome</keyword>
<dbReference type="PROSITE" id="PS51464">
    <property type="entry name" value="SIS"/>
    <property type="match status" value="1"/>
</dbReference>
<dbReference type="PANTHER" id="PTHR10937:SF17">
    <property type="entry name" value="GLUCOSAMINE-FRUCTOSE-6-PHOSPHATE AMINOTRANSFERASE"/>
    <property type="match status" value="1"/>
</dbReference>
<dbReference type="Proteomes" id="UP000429958">
    <property type="component" value="Unassembled WGS sequence"/>
</dbReference>
<sequence length="345" mass="38701">MASVLDCIERIPGKLNQLAGSVEMVFESLRWQTEGNRIESLVFIASGSSYNAAFAAKGFLERECGLHAEFYYPNVFLNSETIWDSKALYVFISQGGSTRMVYLSAQKAKEAGALTCAITADPSGSPIGTLCHISISMGCGKEEFLYRTLGYSCTAADVCFLGLSIANKREHYTEELRRAAANLPMVEAAAVKWYQQHRFSLLRRNKAMLAGSGELWAVAQEADIKLMEMVPMMTRSYELEEFIHGPQNCFADDMLFFVLAKEGEDDEKAHKIARFLKQEIGFCALVGDAGMDERDLSFQPASRFFRFLEYITVFQVIAYRMAEDRGRDLTRGVNAQINQYITKVL</sequence>
<comment type="caution">
    <text evidence="3">The sequence shown here is derived from an EMBL/GenBank/DDBJ whole genome shotgun (WGS) entry which is preliminary data.</text>
</comment>
<dbReference type="GO" id="GO:0097367">
    <property type="term" value="F:carbohydrate derivative binding"/>
    <property type="evidence" value="ECO:0007669"/>
    <property type="project" value="InterPro"/>
</dbReference>
<evidence type="ECO:0000313" key="4">
    <source>
        <dbReference type="Proteomes" id="UP000429958"/>
    </source>
</evidence>
<evidence type="ECO:0000259" key="2">
    <source>
        <dbReference type="PROSITE" id="PS51464"/>
    </source>
</evidence>
<dbReference type="InterPro" id="IPR046348">
    <property type="entry name" value="SIS_dom_sf"/>
</dbReference>
<gene>
    <name evidence="3" type="ORF">FYJ39_17955</name>
</gene>
<feature type="domain" description="SIS" evidence="2">
    <location>
        <begin position="25"/>
        <end position="171"/>
    </location>
</feature>
<dbReference type="GO" id="GO:0006487">
    <property type="term" value="P:protein N-linked glycosylation"/>
    <property type="evidence" value="ECO:0007669"/>
    <property type="project" value="TreeGrafter"/>
</dbReference>
<evidence type="ECO:0000256" key="1">
    <source>
        <dbReference type="ARBA" id="ARBA00022737"/>
    </source>
</evidence>
<dbReference type="SUPFAM" id="SSF53697">
    <property type="entry name" value="SIS domain"/>
    <property type="match status" value="1"/>
</dbReference>
<accession>A0A7X2TDS4</accession>
<dbReference type="GO" id="GO:0004360">
    <property type="term" value="F:glutamine-fructose-6-phosphate transaminase (isomerizing) activity"/>
    <property type="evidence" value="ECO:0007669"/>
    <property type="project" value="TreeGrafter"/>
</dbReference>
<dbReference type="CDD" id="cd05008">
    <property type="entry name" value="SIS_GlmS_GlmD_1"/>
    <property type="match status" value="1"/>
</dbReference>
<organism evidence="3 4">
    <name type="scientific">Clostridium porci</name>
    <dbReference type="NCBI Taxonomy" id="2605778"/>
    <lineage>
        <taxon>Bacteria</taxon>
        <taxon>Bacillati</taxon>
        <taxon>Bacillota</taxon>
        <taxon>Clostridia</taxon>
        <taxon>Eubacteriales</taxon>
        <taxon>Clostridiaceae</taxon>
        <taxon>Clostridium</taxon>
    </lineage>
</organism>
<dbReference type="PANTHER" id="PTHR10937">
    <property type="entry name" value="GLUCOSAMINE--FRUCTOSE-6-PHOSPHATE AMINOTRANSFERASE, ISOMERIZING"/>
    <property type="match status" value="1"/>
</dbReference>
<dbReference type="AlphaFoldDB" id="A0A7X2TDS4"/>
<keyword evidence="1" id="KW-0677">Repeat</keyword>
<dbReference type="Gene3D" id="3.40.50.10490">
    <property type="entry name" value="Glucose-6-phosphate isomerase like protein, domain 1"/>
    <property type="match status" value="2"/>
</dbReference>
<evidence type="ECO:0000313" key="3">
    <source>
        <dbReference type="EMBL" id="MSS38364.1"/>
    </source>
</evidence>
<dbReference type="InterPro" id="IPR035466">
    <property type="entry name" value="GlmS/AgaS_SIS"/>
</dbReference>
<dbReference type="GO" id="GO:0006002">
    <property type="term" value="P:fructose 6-phosphate metabolic process"/>
    <property type="evidence" value="ECO:0007669"/>
    <property type="project" value="TreeGrafter"/>
</dbReference>
<name>A0A7X2TDS4_9CLOT</name>
<dbReference type="RefSeq" id="WP_154473795.1">
    <property type="nucleotide sequence ID" value="NZ_DBEWUL010000175.1"/>
</dbReference>
<dbReference type="InterPro" id="IPR001347">
    <property type="entry name" value="SIS_dom"/>
</dbReference>